<dbReference type="InterPro" id="IPR023803">
    <property type="entry name" value="Ribosomal_bS16_dom_sf"/>
</dbReference>
<comment type="similarity">
    <text evidence="1">Belongs to the bacterial ribosomal protein bS16 family.</text>
</comment>
<comment type="caution">
    <text evidence="5">The sequence shown here is derived from an EMBL/GenBank/DDBJ whole genome shotgun (WGS) entry which is preliminary data.</text>
</comment>
<proteinExistence type="inferred from homology"/>
<dbReference type="NCBIfam" id="TIGR00002">
    <property type="entry name" value="S16"/>
    <property type="match status" value="1"/>
</dbReference>
<dbReference type="GO" id="GO:0003735">
    <property type="term" value="F:structural constituent of ribosome"/>
    <property type="evidence" value="ECO:0007669"/>
    <property type="project" value="InterPro"/>
</dbReference>
<dbReference type="InterPro" id="IPR000307">
    <property type="entry name" value="Ribosomal_bS16"/>
</dbReference>
<keyword evidence="6" id="KW-1185">Reference proteome</keyword>
<reference evidence="5 6" key="1">
    <citation type="journal article" date="2024" name="Nat. Commun.">
        <title>Phylogenomics reveals the evolutionary origins of lichenization in chlorophyte algae.</title>
        <authorList>
            <person name="Puginier C."/>
            <person name="Libourel C."/>
            <person name="Otte J."/>
            <person name="Skaloud P."/>
            <person name="Haon M."/>
            <person name="Grisel S."/>
            <person name="Petersen M."/>
            <person name="Berrin J.G."/>
            <person name="Delaux P.M."/>
            <person name="Dal Grande F."/>
            <person name="Keller J."/>
        </authorList>
    </citation>
    <scope>NUCLEOTIDE SEQUENCE [LARGE SCALE GENOMIC DNA]</scope>
    <source>
        <strain evidence="5 6">SAG 2036</strain>
    </source>
</reference>
<dbReference type="GO" id="GO:0015935">
    <property type="term" value="C:small ribosomal subunit"/>
    <property type="evidence" value="ECO:0007669"/>
    <property type="project" value="TreeGrafter"/>
</dbReference>
<evidence type="ECO:0000256" key="3">
    <source>
        <dbReference type="ARBA" id="ARBA00023274"/>
    </source>
</evidence>
<gene>
    <name evidence="5" type="ORF">WJX73_002866</name>
</gene>
<accession>A0AAW1P7R8</accession>
<organism evidence="5 6">
    <name type="scientific">Symbiochloris irregularis</name>
    <dbReference type="NCBI Taxonomy" id="706552"/>
    <lineage>
        <taxon>Eukaryota</taxon>
        <taxon>Viridiplantae</taxon>
        <taxon>Chlorophyta</taxon>
        <taxon>core chlorophytes</taxon>
        <taxon>Trebouxiophyceae</taxon>
        <taxon>Trebouxiales</taxon>
        <taxon>Trebouxiaceae</taxon>
        <taxon>Symbiochloris</taxon>
    </lineage>
</organism>
<dbReference type="HAMAP" id="MF_00385">
    <property type="entry name" value="Ribosomal_bS16"/>
    <property type="match status" value="1"/>
</dbReference>
<dbReference type="EMBL" id="JALJOQ010000054">
    <property type="protein sequence ID" value="KAK9804023.1"/>
    <property type="molecule type" value="Genomic_DNA"/>
</dbReference>
<keyword evidence="3" id="KW-0687">Ribonucleoprotein</keyword>
<dbReference type="Proteomes" id="UP001465755">
    <property type="component" value="Unassembled WGS sequence"/>
</dbReference>
<dbReference type="Pfam" id="PF00886">
    <property type="entry name" value="Ribosomal_S16"/>
    <property type="match status" value="1"/>
</dbReference>
<keyword evidence="2" id="KW-0689">Ribosomal protein</keyword>
<dbReference type="PANTHER" id="PTHR12919">
    <property type="entry name" value="30S RIBOSOMAL PROTEIN S16"/>
    <property type="match status" value="1"/>
</dbReference>
<evidence type="ECO:0000313" key="6">
    <source>
        <dbReference type="Proteomes" id="UP001465755"/>
    </source>
</evidence>
<evidence type="ECO:0000256" key="4">
    <source>
        <dbReference type="ARBA" id="ARBA00035371"/>
    </source>
</evidence>
<dbReference type="GO" id="GO:0005739">
    <property type="term" value="C:mitochondrion"/>
    <property type="evidence" value="ECO:0007669"/>
    <property type="project" value="GOC"/>
</dbReference>
<sequence>MAALTSQFLPGCQHLCTRHSTSVSSCSLPSPNVLTLRPARQSCVTVENRVVLRFQRFGRKKRPFFRLVAIDSRSPRDGRQLERLGWYDPLTKATNLNAPSIRKWLDVGGKPSETVYNLLKKAMIIEV</sequence>
<evidence type="ECO:0000313" key="5">
    <source>
        <dbReference type="EMBL" id="KAK9804023.1"/>
    </source>
</evidence>
<evidence type="ECO:0000256" key="1">
    <source>
        <dbReference type="ARBA" id="ARBA00006668"/>
    </source>
</evidence>
<dbReference type="GO" id="GO:0032543">
    <property type="term" value="P:mitochondrial translation"/>
    <property type="evidence" value="ECO:0007669"/>
    <property type="project" value="TreeGrafter"/>
</dbReference>
<dbReference type="AlphaFoldDB" id="A0AAW1P7R8"/>
<protein>
    <recommendedName>
        <fullName evidence="4">30S ribosomal protein S16, chloroplastic</fullName>
    </recommendedName>
</protein>
<name>A0AAW1P7R8_9CHLO</name>
<evidence type="ECO:0000256" key="2">
    <source>
        <dbReference type="ARBA" id="ARBA00022980"/>
    </source>
</evidence>
<dbReference type="PANTHER" id="PTHR12919:SF20">
    <property type="entry name" value="SMALL RIBOSOMAL SUBUNIT PROTEIN BS16M"/>
    <property type="match status" value="1"/>
</dbReference>
<dbReference type="Gene3D" id="3.30.1320.10">
    <property type="match status" value="1"/>
</dbReference>
<dbReference type="SUPFAM" id="SSF54565">
    <property type="entry name" value="Ribosomal protein S16"/>
    <property type="match status" value="1"/>
</dbReference>